<dbReference type="InterPro" id="IPR019008">
    <property type="entry name" value="Beta_sandwich_EMC7"/>
</dbReference>
<evidence type="ECO:0000256" key="2">
    <source>
        <dbReference type="ARBA" id="ARBA00022692"/>
    </source>
</evidence>
<keyword evidence="3" id="KW-0732">Signal</keyword>
<keyword evidence="4 6" id="KW-1133">Transmembrane helix</keyword>
<evidence type="ECO:0000313" key="12">
    <source>
        <dbReference type="Proteomes" id="UP000195489"/>
    </source>
</evidence>
<name>A0A077TSE7_PLACU</name>
<keyword evidence="2 6" id="KW-0812">Transmembrane</keyword>
<evidence type="ECO:0000259" key="7">
    <source>
        <dbReference type="Pfam" id="PF09430"/>
    </source>
</evidence>
<dbReference type="PANTHER" id="PTHR13605">
    <property type="entry name" value="ER MEMBRANE PROTEIN COMPLEX SUBUNIT 7"/>
    <property type="match status" value="1"/>
</dbReference>
<dbReference type="PANTHER" id="PTHR13605:SF4">
    <property type="entry name" value="ER MEMBRANE PROTEIN COMPLEX SUBUNIT 7"/>
    <property type="match status" value="1"/>
</dbReference>
<reference evidence="10 11" key="1">
    <citation type="journal article" date="2014" name="BMC Biol.">
        <title>A comprehensive evaluation of rodent malaria parasite genomes and gene expression.</title>
        <authorList>
            <person name="Otto T.D."/>
            <person name="Bohme U."/>
            <person name="Jackson A.P."/>
            <person name="Hunt M."/>
            <person name="Franke-Fayard B."/>
            <person name="Hoeijmakers W.A."/>
            <person name="Religa A.A."/>
            <person name="Robertson L."/>
            <person name="Sanders M."/>
            <person name="Ogun S.A."/>
            <person name="Cunningham D."/>
            <person name="Erhart A."/>
            <person name="Billker O."/>
            <person name="Khan S.M."/>
            <person name="Stunnenberg H.G."/>
            <person name="Langhorne J."/>
            <person name="Holder A.A."/>
            <person name="Waters A.P."/>
            <person name="Newbold C.I."/>
            <person name="Pain A."/>
            <person name="Berriman M."/>
            <person name="Janse C.J."/>
        </authorList>
    </citation>
    <scope>NUCLEOTIDE SEQUENCE [LARGE SCALE GENOMIC DNA]</scope>
    <source>
        <strain evidence="10 11">AS</strain>
    </source>
</reference>
<dbReference type="Proteomes" id="UP000507163">
    <property type="component" value="Chromosome 14"/>
</dbReference>
<dbReference type="RefSeq" id="XP_739744.2">
    <property type="nucleotide sequence ID" value="XM_734651.2"/>
</dbReference>
<accession>A0A077TSE7</accession>
<keyword evidence="5 6" id="KW-0472">Membrane</keyword>
<dbReference type="Proteomes" id="UP000195489">
    <property type="component" value="Chromosome 14"/>
</dbReference>
<gene>
    <name evidence="8" type="ORF">PCHAJ_000427800</name>
    <name evidence="10" type="ORF">PCHAS_1410900</name>
    <name evidence="9" type="ORF">PCHCB_000432000</name>
</gene>
<dbReference type="AlphaFoldDB" id="A0A077TSE7"/>
<evidence type="ECO:0000256" key="3">
    <source>
        <dbReference type="ARBA" id="ARBA00022729"/>
    </source>
</evidence>
<keyword evidence="11" id="KW-1185">Reference proteome</keyword>
<evidence type="ECO:0000313" key="11">
    <source>
        <dbReference type="Proteomes" id="UP000071118"/>
    </source>
</evidence>
<dbReference type="OrthoDB" id="375217at2759"/>
<evidence type="ECO:0000256" key="1">
    <source>
        <dbReference type="ARBA" id="ARBA00004167"/>
    </source>
</evidence>
<evidence type="ECO:0000313" key="10">
    <source>
        <dbReference type="EMBL" id="VTZ70785.1"/>
    </source>
</evidence>
<feature type="domain" description="ER membrane protein complex subunit 7 beta-sandwich" evidence="7">
    <location>
        <begin position="47"/>
        <end position="163"/>
    </location>
</feature>
<dbReference type="VEuPathDB" id="PlasmoDB:PCHAS_1410900"/>
<dbReference type="InterPro" id="IPR039163">
    <property type="entry name" value="EMC7"/>
</dbReference>
<dbReference type="GeneID" id="3492807"/>
<feature type="transmembrane region" description="Helical" evidence="6">
    <location>
        <begin position="7"/>
        <end position="25"/>
    </location>
</feature>
<organism evidence="9 12">
    <name type="scientific">Plasmodium chabaudi chabaudi</name>
    <dbReference type="NCBI Taxonomy" id="31271"/>
    <lineage>
        <taxon>Eukaryota</taxon>
        <taxon>Sar</taxon>
        <taxon>Alveolata</taxon>
        <taxon>Apicomplexa</taxon>
        <taxon>Aconoidasida</taxon>
        <taxon>Haemosporida</taxon>
        <taxon>Plasmodiidae</taxon>
        <taxon>Plasmodium</taxon>
        <taxon>Plasmodium (Vinckeia)</taxon>
    </lineage>
</organism>
<evidence type="ECO:0000256" key="6">
    <source>
        <dbReference type="SAM" id="Phobius"/>
    </source>
</evidence>
<dbReference type="Pfam" id="PF09430">
    <property type="entry name" value="EMC7_beta-sandw"/>
    <property type="match status" value="1"/>
</dbReference>
<reference evidence="10" key="2">
    <citation type="submission" date="2014-05" db="EMBL/GenBank/DDBJ databases">
        <authorList>
            <person name="Aslett M.A."/>
            <person name="De Silva N."/>
        </authorList>
    </citation>
    <scope>NUCLEOTIDE SEQUENCE</scope>
    <source>
        <strain evidence="10">AS</strain>
    </source>
</reference>
<sequence length="203" mass="23922">MMIREKLNFLIIFFLVIFFYVHITISECKSDSIELNNNYVEGIIKAKLDILAESTVYLDSDTFVKPRTDGYFIFNNVKEGVYDIFVNHPYIEFNKFQVEVKKSVTKNNDKIYIVRAYEYLSPFEKSNLMVTQIVFKVNNVFEFLVPKKTFYLFNLLKSPIFLLFLFSLILLSVLPKMQQIQEEVNEESMNAATYKSPFIESVK</sequence>
<protein>
    <submittedName>
        <fullName evidence="10">ER membrane protein complex subunit 7, putative</fullName>
    </submittedName>
</protein>
<evidence type="ECO:0000313" key="13">
    <source>
        <dbReference type="Proteomes" id="UP000507163"/>
    </source>
</evidence>
<evidence type="ECO:0000256" key="5">
    <source>
        <dbReference type="ARBA" id="ARBA00023136"/>
    </source>
</evidence>
<evidence type="ECO:0000313" key="9">
    <source>
        <dbReference type="EMBL" id="SCN62682.1"/>
    </source>
</evidence>
<dbReference type="EMBL" id="LK022891">
    <property type="protein sequence ID" value="VTZ70785.1"/>
    <property type="molecule type" value="Genomic_DNA"/>
</dbReference>
<proteinExistence type="predicted"/>
<dbReference type="KEGG" id="pcb:PCHAS_1410900"/>
<evidence type="ECO:0000256" key="4">
    <source>
        <dbReference type="ARBA" id="ARBA00022989"/>
    </source>
</evidence>
<feature type="transmembrane region" description="Helical" evidence="6">
    <location>
        <begin position="150"/>
        <end position="174"/>
    </location>
</feature>
<dbReference type="EMBL" id="LT608166">
    <property type="protein sequence ID" value="SCN62682.1"/>
    <property type="molecule type" value="Genomic_DNA"/>
</dbReference>
<dbReference type="EMBL" id="LT608180">
    <property type="protein sequence ID" value="SCM25928.1"/>
    <property type="molecule type" value="Genomic_DNA"/>
</dbReference>
<evidence type="ECO:0000313" key="8">
    <source>
        <dbReference type="EMBL" id="SCM25928.1"/>
    </source>
</evidence>
<reference evidence="12 13" key="3">
    <citation type="submission" date="2016-08" db="EMBL/GenBank/DDBJ databases">
        <authorList>
            <consortium name="Pathogen Informatics"/>
        </authorList>
    </citation>
    <scope>NUCLEOTIDE SEQUENCE [LARGE SCALE GENOMIC DNA]</scope>
    <source>
        <strain evidence="8 13">AJ</strain>
        <strain evidence="10">AS</strain>
        <strain evidence="9 12">CB</strain>
    </source>
</reference>
<dbReference type="Proteomes" id="UP000071118">
    <property type="component" value="Chromosome 14"/>
</dbReference>
<dbReference type="GO" id="GO:0072546">
    <property type="term" value="C:EMC complex"/>
    <property type="evidence" value="ECO:0007669"/>
    <property type="project" value="TreeGrafter"/>
</dbReference>
<comment type="subcellular location">
    <subcellularLocation>
        <location evidence="1">Membrane</location>
        <topology evidence="1">Single-pass membrane protein</topology>
    </subcellularLocation>
</comment>